<dbReference type="OrthoDB" id="720915at2759"/>
<protein>
    <submittedName>
        <fullName evidence="1 2">Uncharacterized protein</fullName>
    </submittedName>
</protein>
<dbReference type="Proteomes" id="UP000008810">
    <property type="component" value="Chromosome 2"/>
</dbReference>
<reference evidence="1 2" key="1">
    <citation type="journal article" date="2010" name="Nature">
        <title>Genome sequencing and analysis of the model grass Brachypodium distachyon.</title>
        <authorList>
            <consortium name="International Brachypodium Initiative"/>
        </authorList>
    </citation>
    <scope>NUCLEOTIDE SEQUENCE [LARGE SCALE GENOMIC DNA]</scope>
    <source>
        <strain evidence="1 2">Bd21</strain>
    </source>
</reference>
<reference evidence="1" key="2">
    <citation type="submission" date="2017-06" db="EMBL/GenBank/DDBJ databases">
        <title>WGS assembly of Brachypodium distachyon.</title>
        <authorList>
            <consortium name="The International Brachypodium Initiative"/>
            <person name="Lucas S."/>
            <person name="Harmon-Smith M."/>
            <person name="Lail K."/>
            <person name="Tice H."/>
            <person name="Grimwood J."/>
            <person name="Bruce D."/>
            <person name="Barry K."/>
            <person name="Shu S."/>
            <person name="Lindquist E."/>
            <person name="Wang M."/>
            <person name="Pitluck S."/>
            <person name="Vogel J.P."/>
            <person name="Garvin D.F."/>
            <person name="Mockler T.C."/>
            <person name="Schmutz J."/>
            <person name="Rokhsar D."/>
            <person name="Bevan M.W."/>
        </authorList>
    </citation>
    <scope>NUCLEOTIDE SEQUENCE</scope>
    <source>
        <strain evidence="1">Bd21</strain>
    </source>
</reference>
<proteinExistence type="predicted"/>
<evidence type="ECO:0000313" key="3">
    <source>
        <dbReference type="Proteomes" id="UP000008810"/>
    </source>
</evidence>
<reference evidence="2" key="3">
    <citation type="submission" date="2018-08" db="UniProtKB">
        <authorList>
            <consortium name="EnsemblPlants"/>
        </authorList>
    </citation>
    <scope>IDENTIFICATION</scope>
    <source>
        <strain evidence="2">cv. Bd21</strain>
    </source>
</reference>
<evidence type="ECO:0000313" key="2">
    <source>
        <dbReference type="EnsemblPlants" id="PNT70807"/>
    </source>
</evidence>
<sequence>MWAPSYGSDKASHPIGLAGRQWIPEIGFVSSQTEDVGWACWRWRTFEKSLEIAFCFDFHVLYRDSEFESRDRGVGGGGGKRATKPYPHRSDFSSYSIPAGIRSKRAEAAMAAALRNAAARLGGLRALQRTQAAIISEERRQVQTRLLHTRPSTIDEKKDVAIRLGKINEMKEEMYNLIAEFETKYKVPVRVAWPNQQLLEVLSVQVKPRSNDPHWRSCRNSRIRGRFMWLVGVCTSASIFADGFIWCLKEVEDPERKIIESMKKLVMDRWNKQDQWNQSKNGR</sequence>
<dbReference type="AlphaFoldDB" id="A0A2K2D967"/>
<evidence type="ECO:0000313" key="1">
    <source>
        <dbReference type="EMBL" id="PNT70807.1"/>
    </source>
</evidence>
<dbReference type="InParanoid" id="A0A2K2D967"/>
<accession>A0A2K2D967</accession>
<organism evidence="1">
    <name type="scientific">Brachypodium distachyon</name>
    <name type="common">Purple false brome</name>
    <name type="synonym">Trachynia distachya</name>
    <dbReference type="NCBI Taxonomy" id="15368"/>
    <lineage>
        <taxon>Eukaryota</taxon>
        <taxon>Viridiplantae</taxon>
        <taxon>Streptophyta</taxon>
        <taxon>Embryophyta</taxon>
        <taxon>Tracheophyta</taxon>
        <taxon>Spermatophyta</taxon>
        <taxon>Magnoliopsida</taxon>
        <taxon>Liliopsida</taxon>
        <taxon>Poales</taxon>
        <taxon>Poaceae</taxon>
        <taxon>BOP clade</taxon>
        <taxon>Pooideae</taxon>
        <taxon>Stipodae</taxon>
        <taxon>Brachypodieae</taxon>
        <taxon>Brachypodium</taxon>
    </lineage>
</organism>
<dbReference type="EMBL" id="CM000881">
    <property type="protein sequence ID" value="PNT70807.1"/>
    <property type="molecule type" value="Genomic_DNA"/>
</dbReference>
<keyword evidence="3" id="KW-1185">Reference proteome</keyword>
<dbReference type="Gramene" id="PNT70807">
    <property type="protein sequence ID" value="PNT70807"/>
    <property type="gene ID" value="BRADI_2g18455v3"/>
</dbReference>
<dbReference type="EnsemblPlants" id="PNT70807">
    <property type="protein sequence ID" value="PNT70807"/>
    <property type="gene ID" value="BRADI_2g18455v3"/>
</dbReference>
<gene>
    <name evidence="1" type="ORF">BRADI_2g18455v3</name>
</gene>
<name>A0A2K2D967_BRADI</name>